<organism evidence="1 2">
    <name type="scientific">Vibrio parahaemolyticus</name>
    <dbReference type="NCBI Taxonomy" id="670"/>
    <lineage>
        <taxon>Bacteria</taxon>
        <taxon>Pseudomonadati</taxon>
        <taxon>Pseudomonadota</taxon>
        <taxon>Gammaproteobacteria</taxon>
        <taxon>Vibrionales</taxon>
        <taxon>Vibrionaceae</taxon>
        <taxon>Vibrio</taxon>
    </lineage>
</organism>
<dbReference type="Proteomes" id="UP001253193">
    <property type="component" value="Unassembled WGS sequence"/>
</dbReference>
<evidence type="ECO:0000313" key="1">
    <source>
        <dbReference type="EMBL" id="MDS1820853.1"/>
    </source>
</evidence>
<comment type="caution">
    <text evidence="1">The sequence shown here is derived from an EMBL/GenBank/DDBJ whole genome shotgun (WGS) entry which is preliminary data.</text>
</comment>
<dbReference type="AlphaFoldDB" id="A0AAW8PYX9"/>
<evidence type="ECO:0008006" key="3">
    <source>
        <dbReference type="Google" id="ProtNLM"/>
    </source>
</evidence>
<sequence length="299" mass="33414">MTNSNKTFIPKFSANNSGQERVFKRLSESDLEGKTDDIFSDINLPSGFDGIPTLIDRDNPDFTDFESEDFPSIETELRAKDPIFSDDEFDKILSEVDSMSVSSGEKVLNESVGMDDEDDEDLDSDIDEEIREAIFAEGYMQGSVDQKEVMEKRLVELQKTISDLKIATTNPAALSEEINQAIGSFIKSVAESVLDELKSSYLGDIVESRVKDFVSGIKEWELATYVYCSRSDFMNLTEIFGIEEVADFTRGGVHYSIESDLPDGRFRLEVQKEDGGNVEAIMDVDSHLSEVKSALSEAF</sequence>
<reference evidence="1" key="1">
    <citation type="submission" date="2023-06" db="EMBL/GenBank/DDBJ databases">
        <title>Genomic Diversity of Vibrio spp. and Metagenomic Analysis of Pathogens in Florida Gulf Coastal Waters Following Hurricane Ian.</title>
        <authorList>
            <person name="Brumfield K.D."/>
        </authorList>
    </citation>
    <scope>NUCLEOTIDE SEQUENCE</scope>
    <source>
        <strain evidence="1">WBS2B-138</strain>
    </source>
</reference>
<gene>
    <name evidence="1" type="ORF">QX249_09315</name>
</gene>
<name>A0AAW8PYX9_VIBPH</name>
<accession>A0AAW8PYX9</accession>
<dbReference type="RefSeq" id="WP_311019634.1">
    <property type="nucleotide sequence ID" value="NZ_JAUHGG010000003.1"/>
</dbReference>
<proteinExistence type="predicted"/>
<protein>
    <recommendedName>
        <fullName evidence="3">Flagellar assembly protein FliH/Type III secretion system HrpE domain-containing protein</fullName>
    </recommendedName>
</protein>
<evidence type="ECO:0000313" key="2">
    <source>
        <dbReference type="Proteomes" id="UP001253193"/>
    </source>
</evidence>
<dbReference type="EMBL" id="JAUHGG010000003">
    <property type="protein sequence ID" value="MDS1820853.1"/>
    <property type="molecule type" value="Genomic_DNA"/>
</dbReference>